<accession>A0ABP3B0Y1</accession>
<sequence length="68" mass="7727">MRLGEITIDWLRGGELALDGGTMFGVVPKPVWMKKYPGNEANQVPIRTDPMLVQIGEKKTLDRCRDRQ</sequence>
<keyword evidence="2" id="KW-1185">Reference proteome</keyword>
<comment type="caution">
    <text evidence="1">The sequence shown here is derived from an EMBL/GenBank/DDBJ whole genome shotgun (WGS) entry which is preliminary data.</text>
</comment>
<proteinExistence type="predicted"/>
<dbReference type="EMBL" id="AODF01000009">
    <property type="protein sequence ID" value="EUJ32861.1"/>
    <property type="molecule type" value="Genomic_DNA"/>
</dbReference>
<organism evidence="1 2">
    <name type="scientific">Listeria floridensis FSL S10-1187</name>
    <dbReference type="NCBI Taxonomy" id="1265817"/>
    <lineage>
        <taxon>Bacteria</taxon>
        <taxon>Bacillati</taxon>
        <taxon>Bacillota</taxon>
        <taxon>Bacilli</taxon>
        <taxon>Bacillales</taxon>
        <taxon>Listeriaceae</taxon>
        <taxon>Listeria</taxon>
    </lineage>
</organism>
<dbReference type="Gene3D" id="3.60.15.10">
    <property type="entry name" value="Ribonuclease Z/Hydroxyacylglutathione hydrolase-like"/>
    <property type="match status" value="1"/>
</dbReference>
<name>A0ABP3B0Y1_9LIST</name>
<dbReference type="InterPro" id="IPR036866">
    <property type="entry name" value="RibonucZ/Hydroxyglut_hydro"/>
</dbReference>
<dbReference type="Proteomes" id="UP000019249">
    <property type="component" value="Unassembled WGS sequence"/>
</dbReference>
<protein>
    <submittedName>
        <fullName evidence="1">Uncharacterized protein</fullName>
    </submittedName>
</protein>
<gene>
    <name evidence="1" type="ORF">MFLO_06219</name>
</gene>
<evidence type="ECO:0000313" key="2">
    <source>
        <dbReference type="Proteomes" id="UP000019249"/>
    </source>
</evidence>
<evidence type="ECO:0000313" key="1">
    <source>
        <dbReference type="EMBL" id="EUJ32861.1"/>
    </source>
</evidence>
<reference evidence="1 2" key="1">
    <citation type="journal article" date="2014" name="Int. J. Syst. Evol. Microbiol.">
        <title>Listeria floridensis sp. nov., Listeria aquatica sp. nov., Listeria cornellensis sp. nov., Listeria riparia sp. nov. and Listeria grandensis sp. nov., from agricultural and natural environments.</title>
        <authorList>
            <person name="den Bakker H.C."/>
            <person name="Warchocki S."/>
            <person name="Wright E.M."/>
            <person name="Allred A.F."/>
            <person name="Ahlstrom C."/>
            <person name="Manuel C.S."/>
            <person name="Stasiewicz M.J."/>
            <person name="Burrell A."/>
            <person name="Roof S."/>
            <person name="Strawn L."/>
            <person name="Fortes E.D."/>
            <person name="Nightingale K.K."/>
            <person name="Kephart D."/>
            <person name="Wiedmann M."/>
        </authorList>
    </citation>
    <scope>NUCLEOTIDE SEQUENCE [LARGE SCALE GENOMIC DNA]</scope>
    <source>
        <strain evidence="1 2">FSL S10-1187</strain>
    </source>
</reference>